<dbReference type="RefSeq" id="WP_379927800.1">
    <property type="nucleotide sequence ID" value="NZ_JBHUMM010000002.1"/>
</dbReference>
<dbReference type="GO" id="GO:0016798">
    <property type="term" value="F:hydrolase activity, acting on glycosyl bonds"/>
    <property type="evidence" value="ECO:0007669"/>
    <property type="project" value="UniProtKB-KW"/>
</dbReference>
<dbReference type="Pfam" id="PF09992">
    <property type="entry name" value="NAGPA"/>
    <property type="match status" value="1"/>
</dbReference>
<keyword evidence="3" id="KW-1185">Reference proteome</keyword>
<dbReference type="Proteomes" id="UP001597497">
    <property type="component" value="Unassembled WGS sequence"/>
</dbReference>
<sequence length="263" mass="27993">MSNNGYFVHFEVPNINSTGVDAEVYAIYTNKNSLSAKNIGSSSVYNSNYQGVNGTFFGSSGLLGIAVQNGSPIGNNSSGSKNGSSTVNRTRGTLYCTTSGTIGVKRVVYAHDLTGNIADLKWAFGGLSLWLDESLSKSTYDSRLQNWEGSNGVGGINDKRPRTMLGYNSSNGDVVLAVAFDKNNTSSGITFYDARYIMSGLGCDKGIHLDGGSSSSIRFIEDHQDMADEVRRYRASTAGQQSMAVASNTNFRYSPSPIGIGLG</sequence>
<name>A0ABW5R6P6_9BACL</name>
<evidence type="ECO:0000259" key="1">
    <source>
        <dbReference type="Pfam" id="PF09992"/>
    </source>
</evidence>
<feature type="domain" description="Phosphodiester glycosidase" evidence="1">
    <location>
        <begin position="51"/>
        <end position="218"/>
    </location>
</feature>
<keyword evidence="2" id="KW-0378">Hydrolase</keyword>
<comment type="caution">
    <text evidence="2">The sequence shown here is derived from an EMBL/GenBank/DDBJ whole genome shotgun (WGS) entry which is preliminary data.</text>
</comment>
<protein>
    <submittedName>
        <fullName evidence="2">Phosphodiester glycosidase family protein</fullName>
    </submittedName>
</protein>
<gene>
    <name evidence="2" type="ORF">ACFSUC_02195</name>
</gene>
<reference evidence="3" key="1">
    <citation type="journal article" date="2019" name="Int. J. Syst. Evol. Microbiol.">
        <title>The Global Catalogue of Microorganisms (GCM) 10K type strain sequencing project: providing services to taxonomists for standard genome sequencing and annotation.</title>
        <authorList>
            <consortium name="The Broad Institute Genomics Platform"/>
            <consortium name="The Broad Institute Genome Sequencing Center for Infectious Disease"/>
            <person name="Wu L."/>
            <person name="Ma J."/>
        </authorList>
    </citation>
    <scope>NUCLEOTIDE SEQUENCE [LARGE SCALE GENOMIC DNA]</scope>
    <source>
        <strain evidence="3">KCTC 33676</strain>
    </source>
</reference>
<dbReference type="InterPro" id="IPR018711">
    <property type="entry name" value="NAGPA"/>
</dbReference>
<evidence type="ECO:0000313" key="2">
    <source>
        <dbReference type="EMBL" id="MFD2670416.1"/>
    </source>
</evidence>
<keyword evidence="2" id="KW-0326">Glycosidase</keyword>
<proteinExistence type="predicted"/>
<organism evidence="2 3">
    <name type="scientific">Marinicrinis sediminis</name>
    <dbReference type="NCBI Taxonomy" id="1652465"/>
    <lineage>
        <taxon>Bacteria</taxon>
        <taxon>Bacillati</taxon>
        <taxon>Bacillota</taxon>
        <taxon>Bacilli</taxon>
        <taxon>Bacillales</taxon>
        <taxon>Paenibacillaceae</taxon>
    </lineage>
</organism>
<dbReference type="EMBL" id="JBHUMM010000002">
    <property type="protein sequence ID" value="MFD2670416.1"/>
    <property type="molecule type" value="Genomic_DNA"/>
</dbReference>
<accession>A0ABW5R6P6</accession>
<evidence type="ECO:0000313" key="3">
    <source>
        <dbReference type="Proteomes" id="UP001597497"/>
    </source>
</evidence>